<evidence type="ECO:0000259" key="6">
    <source>
        <dbReference type="PROSITE" id="PS50110"/>
    </source>
</evidence>
<dbReference type="InterPro" id="IPR011006">
    <property type="entry name" value="CheY-like_superfamily"/>
</dbReference>
<comment type="caution">
    <text evidence="4">Lacks conserved residue(s) required for the propagation of feature annotation.</text>
</comment>
<dbReference type="PANTHER" id="PTHR44688:SF16">
    <property type="entry name" value="DNA-BINDING TRANSCRIPTIONAL ACTIVATOR DEVR_DOSR"/>
    <property type="match status" value="1"/>
</dbReference>
<dbReference type="InterPro" id="IPR001789">
    <property type="entry name" value="Sig_transdc_resp-reg_receiver"/>
</dbReference>
<organism evidence="7 8">
    <name type="scientific">Methylomonas koyamae</name>
    <dbReference type="NCBI Taxonomy" id="702114"/>
    <lineage>
        <taxon>Bacteria</taxon>
        <taxon>Pseudomonadati</taxon>
        <taxon>Pseudomonadota</taxon>
        <taxon>Gammaproteobacteria</taxon>
        <taxon>Methylococcales</taxon>
        <taxon>Methylococcaceae</taxon>
        <taxon>Methylomonas</taxon>
    </lineage>
</organism>
<dbReference type="Pfam" id="PF00196">
    <property type="entry name" value="GerE"/>
    <property type="match status" value="1"/>
</dbReference>
<evidence type="ECO:0000259" key="5">
    <source>
        <dbReference type="PROSITE" id="PS50043"/>
    </source>
</evidence>
<keyword evidence="3" id="KW-0804">Transcription</keyword>
<protein>
    <recommendedName>
        <fullName evidence="9">DNA-binding response regulator</fullName>
    </recommendedName>
</protein>
<dbReference type="GO" id="GO:0000160">
    <property type="term" value="P:phosphorelay signal transduction system"/>
    <property type="evidence" value="ECO:0007669"/>
    <property type="project" value="InterPro"/>
</dbReference>
<dbReference type="InterPro" id="IPR036388">
    <property type="entry name" value="WH-like_DNA-bd_sf"/>
</dbReference>
<reference evidence="7 8" key="1">
    <citation type="submission" date="2016-03" db="EMBL/GenBank/DDBJ databases">
        <authorList>
            <person name="Ploux O."/>
        </authorList>
    </citation>
    <scope>NUCLEOTIDE SEQUENCE [LARGE SCALE GENOMIC DNA]</scope>
    <source>
        <strain evidence="7 8">R-45378</strain>
    </source>
</reference>
<feature type="domain" description="Response regulatory" evidence="6">
    <location>
        <begin position="29"/>
        <end position="148"/>
    </location>
</feature>
<dbReference type="AlphaFoldDB" id="A0A177NEZ4"/>
<dbReference type="PROSITE" id="PS50110">
    <property type="entry name" value="RESPONSE_REGULATORY"/>
    <property type="match status" value="1"/>
</dbReference>
<feature type="domain" description="HTH luxR-type" evidence="5">
    <location>
        <begin position="157"/>
        <end position="222"/>
    </location>
</feature>
<dbReference type="SUPFAM" id="SSF52172">
    <property type="entry name" value="CheY-like"/>
    <property type="match status" value="1"/>
</dbReference>
<dbReference type="Proteomes" id="UP000077857">
    <property type="component" value="Unassembled WGS sequence"/>
</dbReference>
<proteinExistence type="predicted"/>
<evidence type="ECO:0000313" key="8">
    <source>
        <dbReference type="Proteomes" id="UP000077857"/>
    </source>
</evidence>
<dbReference type="Gene3D" id="1.10.10.10">
    <property type="entry name" value="Winged helix-like DNA-binding domain superfamily/Winged helix DNA-binding domain"/>
    <property type="match status" value="1"/>
</dbReference>
<dbReference type="GO" id="GO:0006355">
    <property type="term" value="P:regulation of DNA-templated transcription"/>
    <property type="evidence" value="ECO:0007669"/>
    <property type="project" value="InterPro"/>
</dbReference>
<evidence type="ECO:0008006" key="9">
    <source>
        <dbReference type="Google" id="ProtNLM"/>
    </source>
</evidence>
<comment type="caution">
    <text evidence="7">The sequence shown here is derived from an EMBL/GenBank/DDBJ whole genome shotgun (WGS) entry which is preliminary data.</text>
</comment>
<dbReference type="InterPro" id="IPR016032">
    <property type="entry name" value="Sig_transdc_resp-reg_C-effctor"/>
</dbReference>
<dbReference type="SUPFAM" id="SSF46894">
    <property type="entry name" value="C-terminal effector domain of the bipartite response regulators"/>
    <property type="match status" value="1"/>
</dbReference>
<evidence type="ECO:0000256" key="1">
    <source>
        <dbReference type="ARBA" id="ARBA00023015"/>
    </source>
</evidence>
<sequence length="239" mass="27350">MRLESENFPARRVNENQPIQSDSMKFDRVILVVDADISTYKGILRMAERLAAEVVHFSCSSELNRWAVDKRLRFGPANLALCVVFDPEFLDVFERKPGEDVFGQWPRICISRAGRMSKALQAINSGVFDFIEKPFRLDQMRLALERALDSFERDTRRLSEFKTLTRRELQTCEMVVSGLTNREISEQLDISIKTVKVHRANLMRKVRAKSVTELLRGYDEFKASGNGAHGAAKKFSADT</sequence>
<keyword evidence="1" id="KW-0805">Transcription regulation</keyword>
<name>A0A177NEZ4_9GAMM</name>
<evidence type="ECO:0000256" key="4">
    <source>
        <dbReference type="PROSITE-ProRule" id="PRU00169"/>
    </source>
</evidence>
<dbReference type="PROSITE" id="PS50043">
    <property type="entry name" value="HTH_LUXR_2"/>
    <property type="match status" value="1"/>
</dbReference>
<dbReference type="SMART" id="SM00421">
    <property type="entry name" value="HTH_LUXR"/>
    <property type="match status" value="1"/>
</dbReference>
<accession>A0A177NEZ4</accession>
<dbReference type="PROSITE" id="PS00622">
    <property type="entry name" value="HTH_LUXR_1"/>
    <property type="match status" value="1"/>
</dbReference>
<keyword evidence="2" id="KW-0238">DNA-binding</keyword>
<dbReference type="GO" id="GO:0003677">
    <property type="term" value="F:DNA binding"/>
    <property type="evidence" value="ECO:0007669"/>
    <property type="project" value="UniProtKB-KW"/>
</dbReference>
<dbReference type="PRINTS" id="PR00038">
    <property type="entry name" value="HTHLUXR"/>
</dbReference>
<gene>
    <name evidence="7" type="ORF">A1507_00620</name>
</gene>
<dbReference type="OrthoDB" id="9802186at2"/>
<evidence type="ECO:0000256" key="2">
    <source>
        <dbReference type="ARBA" id="ARBA00023125"/>
    </source>
</evidence>
<dbReference type="EMBL" id="LUUJ01000075">
    <property type="protein sequence ID" value="OAI16402.1"/>
    <property type="molecule type" value="Genomic_DNA"/>
</dbReference>
<dbReference type="PANTHER" id="PTHR44688">
    <property type="entry name" value="DNA-BINDING TRANSCRIPTIONAL ACTIVATOR DEVR_DOSR"/>
    <property type="match status" value="1"/>
</dbReference>
<dbReference type="Gene3D" id="3.40.50.2300">
    <property type="match status" value="1"/>
</dbReference>
<evidence type="ECO:0000313" key="7">
    <source>
        <dbReference type="EMBL" id="OAI16402.1"/>
    </source>
</evidence>
<dbReference type="CDD" id="cd06170">
    <property type="entry name" value="LuxR_C_like"/>
    <property type="match status" value="1"/>
</dbReference>
<evidence type="ECO:0000256" key="3">
    <source>
        <dbReference type="ARBA" id="ARBA00023163"/>
    </source>
</evidence>
<dbReference type="InterPro" id="IPR000792">
    <property type="entry name" value="Tscrpt_reg_LuxR_C"/>
</dbReference>